<evidence type="ECO:0000313" key="3">
    <source>
        <dbReference type="EMBL" id="KAJ4428478.1"/>
    </source>
</evidence>
<sequence>LYSVNPDIFQHDELIHFKSHERSDNSASVNEEPEMDCNESEPSAIIPQNDDLQKMPQQIKPVLEVLQSGTKRKLYECDTDSDVDNIDLTLNDESTASFPDLHEEIFLSANDRFQELSSDDVNEGDFVLIKQRENLMANRKANTTIQSEAREILANIIEKCDEERVQKHFRIPLNKSTERVAEYTGVGYSTIKKIRKEHKIRKENSLDRLLKSPGKKRRIMSRNMLHVDDFNKCVIDRISINFNNDSESDAEGSDIENGSSSSEESICIPLQKQVKNVFREGRQYTAKVQQQFLEQFPNSKLTYRDTIYHLINKFRETGSVQDAARSGSPHPPVLTEDKLLDISDRMLKSPTKSLRKLAQQTNILYTSAHKAVKQELNLYPYK</sequence>
<keyword evidence="4" id="KW-1185">Reference proteome</keyword>
<feature type="non-terminal residue" evidence="3">
    <location>
        <position position="1"/>
    </location>
</feature>
<evidence type="ECO:0000259" key="2">
    <source>
        <dbReference type="Pfam" id="PF16087"/>
    </source>
</evidence>
<accession>A0ABQ8S3H5</accession>
<proteinExistence type="predicted"/>
<dbReference type="Proteomes" id="UP001148838">
    <property type="component" value="Unassembled WGS sequence"/>
</dbReference>
<evidence type="ECO:0000256" key="1">
    <source>
        <dbReference type="SAM" id="MobiDB-lite"/>
    </source>
</evidence>
<name>A0ABQ8S3H5_PERAM</name>
<reference evidence="3 4" key="1">
    <citation type="journal article" date="2022" name="Allergy">
        <title>Genome assembly and annotation of Periplaneta americana reveal a comprehensive cockroach allergen profile.</title>
        <authorList>
            <person name="Wang L."/>
            <person name="Xiong Q."/>
            <person name="Saelim N."/>
            <person name="Wang L."/>
            <person name="Nong W."/>
            <person name="Wan A.T."/>
            <person name="Shi M."/>
            <person name="Liu X."/>
            <person name="Cao Q."/>
            <person name="Hui J.H.L."/>
            <person name="Sookrung N."/>
            <person name="Leung T.F."/>
            <person name="Tungtrongchitr A."/>
            <person name="Tsui S.K.W."/>
        </authorList>
    </citation>
    <scope>NUCLEOTIDE SEQUENCE [LARGE SCALE GENOMIC DNA]</scope>
    <source>
        <strain evidence="3">PWHHKU_190912</strain>
    </source>
</reference>
<feature type="domain" description="DUF4817" evidence="2">
    <location>
        <begin position="286"/>
        <end position="321"/>
    </location>
</feature>
<organism evidence="3 4">
    <name type="scientific">Periplaneta americana</name>
    <name type="common">American cockroach</name>
    <name type="synonym">Blatta americana</name>
    <dbReference type="NCBI Taxonomy" id="6978"/>
    <lineage>
        <taxon>Eukaryota</taxon>
        <taxon>Metazoa</taxon>
        <taxon>Ecdysozoa</taxon>
        <taxon>Arthropoda</taxon>
        <taxon>Hexapoda</taxon>
        <taxon>Insecta</taxon>
        <taxon>Pterygota</taxon>
        <taxon>Neoptera</taxon>
        <taxon>Polyneoptera</taxon>
        <taxon>Dictyoptera</taxon>
        <taxon>Blattodea</taxon>
        <taxon>Blattoidea</taxon>
        <taxon>Blattidae</taxon>
        <taxon>Blattinae</taxon>
        <taxon>Periplaneta</taxon>
    </lineage>
</organism>
<dbReference type="EMBL" id="JAJSOF020000037">
    <property type="protein sequence ID" value="KAJ4428478.1"/>
    <property type="molecule type" value="Genomic_DNA"/>
</dbReference>
<evidence type="ECO:0000313" key="4">
    <source>
        <dbReference type="Proteomes" id="UP001148838"/>
    </source>
</evidence>
<feature type="region of interest" description="Disordered" evidence="1">
    <location>
        <begin position="19"/>
        <end position="40"/>
    </location>
</feature>
<dbReference type="InterPro" id="IPR032135">
    <property type="entry name" value="DUF4817"/>
</dbReference>
<gene>
    <name evidence="3" type="ORF">ANN_24515</name>
</gene>
<protein>
    <recommendedName>
        <fullName evidence="2">DUF4817 domain-containing protein</fullName>
    </recommendedName>
</protein>
<dbReference type="Pfam" id="PF16087">
    <property type="entry name" value="DUF4817"/>
    <property type="match status" value="1"/>
</dbReference>
<comment type="caution">
    <text evidence="3">The sequence shown here is derived from an EMBL/GenBank/DDBJ whole genome shotgun (WGS) entry which is preliminary data.</text>
</comment>